<reference evidence="4 5" key="2">
    <citation type="submission" date="2018-12" db="EMBL/GenBank/DDBJ databases">
        <title>Nakamurella antarcticus sp. nov., isolated from Antarctica South Shetland Islands soil.</title>
        <authorList>
            <person name="Peng F."/>
        </authorList>
    </citation>
    <scope>NUCLEOTIDE SEQUENCE [LARGE SCALE GENOMIC DNA]</scope>
    <source>
        <strain evidence="4 5">S14-144</strain>
    </source>
</reference>
<dbReference type="PROSITE" id="PS00379">
    <property type="entry name" value="CDP_ALCOHOL_P_TRANSF"/>
    <property type="match status" value="1"/>
</dbReference>
<reference evidence="4 5" key="1">
    <citation type="submission" date="2018-11" db="EMBL/GenBank/DDBJ databases">
        <authorList>
            <person name="Da X."/>
        </authorList>
    </citation>
    <scope>NUCLEOTIDE SEQUENCE [LARGE SCALE GENOMIC DNA]</scope>
    <source>
        <strain evidence="4 5">S14-144</strain>
    </source>
</reference>
<dbReference type="GO" id="GO:0008654">
    <property type="term" value="P:phospholipid biosynthetic process"/>
    <property type="evidence" value="ECO:0007669"/>
    <property type="project" value="InterPro"/>
</dbReference>
<gene>
    <name evidence="4" type="ORF">EH165_09650</name>
</gene>
<keyword evidence="3" id="KW-1133">Transmembrane helix</keyword>
<organism evidence="4 5">
    <name type="scientific">Nakamurella antarctica</name>
    <dbReference type="NCBI Taxonomy" id="1902245"/>
    <lineage>
        <taxon>Bacteria</taxon>
        <taxon>Bacillati</taxon>
        <taxon>Actinomycetota</taxon>
        <taxon>Actinomycetes</taxon>
        <taxon>Nakamurellales</taxon>
        <taxon>Nakamurellaceae</taxon>
        <taxon>Nakamurella</taxon>
    </lineage>
</organism>
<dbReference type="Gene3D" id="1.20.120.1760">
    <property type="match status" value="1"/>
</dbReference>
<dbReference type="Pfam" id="PF01066">
    <property type="entry name" value="CDP-OH_P_transf"/>
    <property type="match status" value="1"/>
</dbReference>
<evidence type="ECO:0000256" key="2">
    <source>
        <dbReference type="RuleBase" id="RU003750"/>
    </source>
</evidence>
<feature type="transmembrane region" description="Helical" evidence="3">
    <location>
        <begin position="107"/>
        <end position="128"/>
    </location>
</feature>
<dbReference type="InterPro" id="IPR000462">
    <property type="entry name" value="CDP-OH_P_trans"/>
</dbReference>
<evidence type="ECO:0000256" key="3">
    <source>
        <dbReference type="SAM" id="Phobius"/>
    </source>
</evidence>
<keyword evidence="5" id="KW-1185">Reference proteome</keyword>
<protein>
    <submittedName>
        <fullName evidence="4">CDP-alcohol phosphatidyltransferase</fullName>
    </submittedName>
</protein>
<evidence type="ECO:0000313" key="5">
    <source>
        <dbReference type="Proteomes" id="UP000268084"/>
    </source>
</evidence>
<name>A0A3G8ZV62_9ACTN</name>
<dbReference type="EMBL" id="CP034170">
    <property type="protein sequence ID" value="AZI58364.1"/>
    <property type="molecule type" value="Genomic_DNA"/>
</dbReference>
<evidence type="ECO:0000256" key="1">
    <source>
        <dbReference type="ARBA" id="ARBA00022679"/>
    </source>
</evidence>
<dbReference type="KEGG" id="nak:EH165_09650"/>
<dbReference type="AlphaFoldDB" id="A0A3G8ZV62"/>
<dbReference type="InterPro" id="IPR048254">
    <property type="entry name" value="CDP_ALCOHOL_P_TRANSF_CS"/>
</dbReference>
<feature type="transmembrane region" description="Helical" evidence="3">
    <location>
        <begin position="80"/>
        <end position="101"/>
    </location>
</feature>
<evidence type="ECO:0000313" key="4">
    <source>
        <dbReference type="EMBL" id="AZI58364.1"/>
    </source>
</evidence>
<sequence>MLDRRARALLTPSLDAAAARLAALGVPALALTGVGWLLGVGACVAAAFGGWLLALALWLANRLCDGLDGPVARRRGSTDLGGFLDLLADFSIYAGFVLAVGIAAPDARVACLALLVSYYLSGTAFLALSSLQEKRKAIAPDNRSLQFVGGLAEGTETVIVYCVFCLFPGHAQVIAWVFAAAVLITALQRVRFAVLTLHTPSSPRRT</sequence>
<keyword evidence="3" id="KW-0812">Transmembrane</keyword>
<proteinExistence type="inferred from homology"/>
<keyword evidence="1 2" id="KW-0808">Transferase</keyword>
<dbReference type="GO" id="GO:0016020">
    <property type="term" value="C:membrane"/>
    <property type="evidence" value="ECO:0007669"/>
    <property type="project" value="InterPro"/>
</dbReference>
<dbReference type="RefSeq" id="WP_124799273.1">
    <property type="nucleotide sequence ID" value="NZ_CP034170.1"/>
</dbReference>
<dbReference type="GO" id="GO:0016780">
    <property type="term" value="F:phosphotransferase activity, for other substituted phosphate groups"/>
    <property type="evidence" value="ECO:0007669"/>
    <property type="project" value="InterPro"/>
</dbReference>
<comment type="similarity">
    <text evidence="2">Belongs to the CDP-alcohol phosphatidyltransferase class-I family.</text>
</comment>
<accession>A0A3G8ZV62</accession>
<dbReference type="Proteomes" id="UP000268084">
    <property type="component" value="Chromosome"/>
</dbReference>
<feature type="transmembrane region" description="Helical" evidence="3">
    <location>
        <begin position="33"/>
        <end position="59"/>
    </location>
</feature>
<dbReference type="InterPro" id="IPR043130">
    <property type="entry name" value="CDP-OH_PTrfase_TM_dom"/>
</dbReference>
<keyword evidence="3" id="KW-0472">Membrane</keyword>
<dbReference type="OrthoDB" id="9790577at2"/>